<gene>
    <name evidence="1" type="ORF">PHSY_004768</name>
</gene>
<dbReference type="HOGENOM" id="CLU_2427985_0_0_1"/>
<proteinExistence type="predicted"/>
<reference evidence="2" key="1">
    <citation type="journal article" date="2013" name="Genome Announc.">
        <title>Draft genome sequence of the basidiomycetous yeast-like fungus Pseudozyma hubeiensis SY62, which produces an abundant amount of the biosurfactant mannosylerythritol lipids.</title>
        <authorList>
            <person name="Konishi M."/>
            <person name="Hatada Y."/>
            <person name="Horiuchi J."/>
        </authorList>
    </citation>
    <scope>NUCLEOTIDE SEQUENCE [LARGE SCALE GENOMIC DNA]</scope>
    <source>
        <strain evidence="2">SY62</strain>
    </source>
</reference>
<dbReference type="RefSeq" id="XP_012190770.1">
    <property type="nucleotide sequence ID" value="XM_012335380.1"/>
</dbReference>
<dbReference type="Proteomes" id="UP000014071">
    <property type="component" value="Unassembled WGS sequence"/>
</dbReference>
<keyword evidence="2" id="KW-1185">Reference proteome</keyword>
<accession>R9P704</accession>
<dbReference type="AlphaFoldDB" id="R9P704"/>
<sequence length="91" mass="10964">MIIFCHETADRMRCFPRQPSRAAYRVESKPEPEDCIRDRKLKRHGLLCRIALPFLFPDCERQHLPSSSLIKRRNSFDLHYRTLYESINRET</sequence>
<keyword evidence="1" id="KW-0378">Hydrolase</keyword>
<dbReference type="GO" id="GO:0016787">
    <property type="term" value="F:hydrolase activity"/>
    <property type="evidence" value="ECO:0007669"/>
    <property type="project" value="UniProtKB-KW"/>
</dbReference>
<evidence type="ECO:0000313" key="1">
    <source>
        <dbReference type="EMBL" id="GAC97183.1"/>
    </source>
</evidence>
<name>R9P704_PSEHS</name>
<dbReference type="EMBL" id="DF238808">
    <property type="protein sequence ID" value="GAC97183.1"/>
    <property type="molecule type" value="Genomic_DNA"/>
</dbReference>
<evidence type="ECO:0000313" key="2">
    <source>
        <dbReference type="Proteomes" id="UP000014071"/>
    </source>
</evidence>
<dbReference type="GeneID" id="24110049"/>
<organism evidence="1 2">
    <name type="scientific">Pseudozyma hubeiensis (strain SY62)</name>
    <name type="common">Yeast</name>
    <dbReference type="NCBI Taxonomy" id="1305764"/>
    <lineage>
        <taxon>Eukaryota</taxon>
        <taxon>Fungi</taxon>
        <taxon>Dikarya</taxon>
        <taxon>Basidiomycota</taxon>
        <taxon>Ustilaginomycotina</taxon>
        <taxon>Ustilaginomycetes</taxon>
        <taxon>Ustilaginales</taxon>
        <taxon>Ustilaginaceae</taxon>
        <taxon>Pseudozyma</taxon>
    </lineage>
</organism>
<protein>
    <submittedName>
        <fullName evidence="1">Alpha/beta hydrolase</fullName>
    </submittedName>
</protein>